<name>A0A4D4KKE6_9ACTN</name>
<dbReference type="EMBL" id="BJHV01000001">
    <property type="protein sequence ID" value="GDY47296.1"/>
    <property type="molecule type" value="Genomic_DNA"/>
</dbReference>
<dbReference type="Proteomes" id="UP000299290">
    <property type="component" value="Unassembled WGS sequence"/>
</dbReference>
<reference evidence="2 3" key="1">
    <citation type="journal article" date="2020" name="Int. J. Syst. Evol. Microbiol.">
        <title>Reclassification of Streptomyces castelarensis and Streptomyces sporoclivatus as later heterotypic synonyms of Streptomyces antimycoticus.</title>
        <authorList>
            <person name="Komaki H."/>
            <person name="Tamura T."/>
        </authorList>
    </citation>
    <scope>NUCLEOTIDE SEQUENCE [LARGE SCALE GENOMIC DNA]</scope>
    <source>
        <strain evidence="2 3">NBRC 12839</strain>
    </source>
</reference>
<comment type="caution">
    <text evidence="2">The sequence shown here is derived from an EMBL/GenBank/DDBJ whole genome shotgun (WGS) entry which is preliminary data.</text>
</comment>
<evidence type="ECO:0000256" key="1">
    <source>
        <dbReference type="SAM" id="MobiDB-lite"/>
    </source>
</evidence>
<evidence type="ECO:0000313" key="2">
    <source>
        <dbReference type="EMBL" id="GDY47296.1"/>
    </source>
</evidence>
<gene>
    <name evidence="2" type="ORF">SANT12839_081780</name>
</gene>
<evidence type="ECO:0000313" key="3">
    <source>
        <dbReference type="Proteomes" id="UP000299290"/>
    </source>
</evidence>
<keyword evidence="3" id="KW-1185">Reference proteome</keyword>
<organism evidence="2 3">
    <name type="scientific">Streptomyces antimycoticus</name>
    <dbReference type="NCBI Taxonomy" id="68175"/>
    <lineage>
        <taxon>Bacteria</taxon>
        <taxon>Bacillati</taxon>
        <taxon>Actinomycetota</taxon>
        <taxon>Actinomycetes</taxon>
        <taxon>Kitasatosporales</taxon>
        <taxon>Streptomycetaceae</taxon>
        <taxon>Streptomyces</taxon>
        <taxon>Streptomyces violaceusniger group</taxon>
    </lineage>
</organism>
<sequence length="144" mass="16204">MRRTRPTASGIRPGRDAASAGRHRAPPHTAPATRSLGARIEWTLPGIAPTGADILLNPGDRAQFRLWVLRHQQNAALRFPVRKARPRRRHGLHRRPNREQRIECDNKRKIPGDVRLNAKGEFEKPGEEGMGVAQPRANFPRQNG</sequence>
<feature type="compositionally biased region" description="Basic and acidic residues" evidence="1">
    <location>
        <begin position="107"/>
        <end position="127"/>
    </location>
</feature>
<protein>
    <submittedName>
        <fullName evidence="2">Uncharacterized protein</fullName>
    </submittedName>
</protein>
<proteinExistence type="predicted"/>
<feature type="region of interest" description="Disordered" evidence="1">
    <location>
        <begin position="107"/>
        <end position="144"/>
    </location>
</feature>
<feature type="region of interest" description="Disordered" evidence="1">
    <location>
        <begin position="1"/>
        <end position="36"/>
    </location>
</feature>
<accession>A0A4D4KKE6</accession>
<dbReference type="AlphaFoldDB" id="A0A4D4KKE6"/>